<protein>
    <submittedName>
        <fullName evidence="1">Uncharacterized protein</fullName>
    </submittedName>
</protein>
<gene>
    <name evidence="1" type="ORF">SAMN04489806_2691</name>
</gene>
<keyword evidence="2" id="KW-1185">Reference proteome</keyword>
<dbReference type="STRING" id="640635.SAMN04489806_2691"/>
<dbReference type="RefSeq" id="WP_091185393.1">
    <property type="nucleotide sequence ID" value="NZ_FNRY01000001.1"/>
</dbReference>
<organism evidence="1 2">
    <name type="scientific">Paramicrobacterium humi</name>
    <dbReference type="NCBI Taxonomy" id="640635"/>
    <lineage>
        <taxon>Bacteria</taxon>
        <taxon>Bacillati</taxon>
        <taxon>Actinomycetota</taxon>
        <taxon>Actinomycetes</taxon>
        <taxon>Micrococcales</taxon>
        <taxon>Microbacteriaceae</taxon>
        <taxon>Paramicrobacterium</taxon>
    </lineage>
</organism>
<evidence type="ECO:0000313" key="2">
    <source>
        <dbReference type="Proteomes" id="UP000199183"/>
    </source>
</evidence>
<dbReference type="PROSITE" id="PS51257">
    <property type="entry name" value="PROKAR_LIPOPROTEIN"/>
    <property type="match status" value="1"/>
</dbReference>
<sequence length="134" mass="13605">MTDLQRGASGIVLAVGLTLGLAACGAQSEVSPVLDTTTSFRQAIADGDGQAACELLNDATRVTLGSDCANAIASEDLPGAASDTGTAEVQGRMAIVQFNDDTIFLAKTPDGWRITAAGCVPQTEGPYQCTVEGP</sequence>
<reference evidence="1 2" key="1">
    <citation type="submission" date="2016-10" db="EMBL/GenBank/DDBJ databases">
        <authorList>
            <person name="de Groot N.N."/>
        </authorList>
    </citation>
    <scope>NUCLEOTIDE SEQUENCE [LARGE SCALE GENOMIC DNA]</scope>
    <source>
        <strain evidence="1 2">DSM 21799</strain>
    </source>
</reference>
<proteinExistence type="predicted"/>
<dbReference type="Proteomes" id="UP000199183">
    <property type="component" value="Unassembled WGS sequence"/>
</dbReference>
<dbReference type="EMBL" id="FNRY01000001">
    <property type="protein sequence ID" value="SEC13783.1"/>
    <property type="molecule type" value="Genomic_DNA"/>
</dbReference>
<accession>A0A1H4Q2C3</accession>
<dbReference type="AlphaFoldDB" id="A0A1H4Q2C3"/>
<name>A0A1H4Q2C3_9MICO</name>
<evidence type="ECO:0000313" key="1">
    <source>
        <dbReference type="EMBL" id="SEC13783.1"/>
    </source>
</evidence>
<dbReference type="OrthoDB" id="5193742at2"/>